<dbReference type="KEGG" id="pgab:PGSY75_0105800"/>
<comment type="function">
    <text evidence="1">Binds to the catalytic subunit of the cyclin dependent kinases and is essential for their biological function.</text>
</comment>
<evidence type="ECO:0000256" key="1">
    <source>
        <dbReference type="RuleBase" id="RU311113"/>
    </source>
</evidence>
<dbReference type="GeneID" id="29774235"/>
<comment type="similarity">
    <text evidence="1">Belongs to the CKS family.</text>
</comment>
<dbReference type="VEuPathDB" id="PlasmoDB:PGSY75_0105800"/>
<sequence>MATNSNNKNNSNNNNNLENINLSIHKIFNCRHSVPSKFFEDEKENIRKRRCTVAHMYEKNVNSKNINYDSLTYNFNNSIRKRRKYSPNISTQLYKKYSPLKSRIGLRNSVDESIKKSACIRSIVNNTIKNKTRDSSYIPNEKKSCYIGDKNNKIIYEACKYNEKNNYIDENMNDRKMYINKNLHDTYIMSNTTQSDNFFRSKNINRINSLITNRETAPIYMNSESTLSSFNFEPNIEQKQSKLTLDMKSTIYIPSDMSLFNKNKYSFISNMSLEDIKKMNNEYTSKNNYNVEINNKINEHLPLKRRHSTHVSGEYDKYNNSESYLMNKRLKDGQHICKNNVRRYSDTLELNMLNNNIAPNEKNNEYISKKDQDHYIGNSNNYNKYNNNNNSMNNMNNMNNSTVLYEYDKRNLAHLKQNDNQLNKSVASHYEENNHPLLHTCFFKNAEDFENNDIKRKEKVESKEEDEFVMKKDAEYVFSQKFFQDIYSNIKSKGELNFIDELLQLDEENYISKSKLNKIVENAKNKEMKYHYIDRMFLYRHAKNVIDDADYEKYKNKCRSEYKYLDVPFPNLCDIMNLKCISNDDEIDDTDEFYDAEVALLEEYYSRCNKQKLQKGNNIFLDNKKQKTKLEKHKDKKGKEKIKKNQQELNEDHNNKIILKNNKMNFNKNDITEDLSILEKRDKLMLFMNKMKRQKDSFYESIIDAPDFSKLLEPVFSLNESFLLSHQLFNVQYAAQLGPVVYLTKTEDENYIYRAIEVSRLFEEKVKSILDNQKNHSGMKNKSDSYDCFTNEKNPFLHELDVKYYLRIPMSTGWNHFGYLKNQNNVLFFRRPKNN</sequence>
<dbReference type="Proteomes" id="UP000076004">
    <property type="component" value="Unassembled WGS sequence"/>
</dbReference>
<protein>
    <recommendedName>
        <fullName evidence="1">Cyclin-dependent kinases regulatory subunit</fullName>
    </recommendedName>
</protein>
<dbReference type="SUPFAM" id="SSF55637">
    <property type="entry name" value="Cell cycle regulatory proteins"/>
    <property type="match status" value="1"/>
</dbReference>
<dbReference type="InterPro" id="IPR000789">
    <property type="entry name" value="Cyclin-dep_kinase_reg-sub"/>
</dbReference>
<accession>A0A151LX14</accession>
<organism evidence="2 3">
    <name type="scientific">Plasmodium gaboni</name>
    <dbReference type="NCBI Taxonomy" id="647221"/>
    <lineage>
        <taxon>Eukaryota</taxon>
        <taxon>Sar</taxon>
        <taxon>Alveolata</taxon>
        <taxon>Apicomplexa</taxon>
        <taxon>Aconoidasida</taxon>
        <taxon>Haemosporida</taxon>
        <taxon>Plasmodiidae</taxon>
        <taxon>Plasmodium</taxon>
        <taxon>Plasmodium (Laverania)</taxon>
    </lineage>
</organism>
<dbReference type="Pfam" id="PF01111">
    <property type="entry name" value="CKS"/>
    <property type="match status" value="1"/>
</dbReference>
<keyword evidence="1" id="KW-0132">Cell division</keyword>
<dbReference type="EMBL" id="LVLB01000002">
    <property type="protein sequence ID" value="KYO03703.1"/>
    <property type="molecule type" value="Genomic_DNA"/>
</dbReference>
<name>A0A151LX14_9APIC</name>
<keyword evidence="1" id="KW-0131">Cell cycle</keyword>
<dbReference type="VEuPathDB" id="PlasmoDB:PGABG01_0104200"/>
<evidence type="ECO:0000313" key="3">
    <source>
        <dbReference type="Proteomes" id="UP000076004"/>
    </source>
</evidence>
<dbReference type="GO" id="GO:0016538">
    <property type="term" value="F:cyclin-dependent protein serine/threonine kinase regulator activity"/>
    <property type="evidence" value="ECO:0007669"/>
    <property type="project" value="InterPro"/>
</dbReference>
<gene>
    <name evidence="2" type="ORF">PGSY75_0105800</name>
</gene>
<dbReference type="RefSeq" id="XP_018643897.1">
    <property type="nucleotide sequence ID" value="XM_018783613.1"/>
</dbReference>
<dbReference type="InterPro" id="IPR036858">
    <property type="entry name" value="Cyclin-dep_kinase_reg-sub_sf"/>
</dbReference>
<dbReference type="GO" id="GO:0051301">
    <property type="term" value="P:cell division"/>
    <property type="evidence" value="ECO:0007669"/>
    <property type="project" value="UniProtKB-UniRule"/>
</dbReference>
<dbReference type="SMART" id="SM01084">
    <property type="entry name" value="CKS"/>
    <property type="match status" value="1"/>
</dbReference>
<comment type="caution">
    <text evidence="2">The sequence shown here is derived from an EMBL/GenBank/DDBJ whole genome shotgun (WGS) entry which is preliminary data.</text>
</comment>
<dbReference type="AlphaFoldDB" id="A0A151LX14"/>
<dbReference type="Gene3D" id="3.30.170.10">
    <property type="entry name" value="Cyclin-dependent kinase, regulatory subunit"/>
    <property type="match status" value="1"/>
</dbReference>
<evidence type="ECO:0000313" key="2">
    <source>
        <dbReference type="EMBL" id="KYO03703.1"/>
    </source>
</evidence>
<reference evidence="2 3" key="1">
    <citation type="journal article" date="2016" name="Nat. Commun.">
        <title>Genomes of cryptic chimpanzee Plasmodium species reveal key evolutionary events leading to human malaria.</title>
        <authorList>
            <person name="Sundararaman S.A."/>
            <person name="Plenderleith L.J."/>
            <person name="Liu W."/>
            <person name="Loy D.E."/>
            <person name="Learn G.H."/>
            <person name="Li Y."/>
            <person name="Shaw K.S."/>
            <person name="Ayouba A."/>
            <person name="Peeters M."/>
            <person name="Speede S."/>
            <person name="Shaw G.M."/>
            <person name="Bushman F.D."/>
            <person name="Brisson D."/>
            <person name="Rayner J.C."/>
            <person name="Sharp P.M."/>
            <person name="Hahn B.H."/>
        </authorList>
    </citation>
    <scope>NUCLEOTIDE SEQUENCE [LARGE SCALE GENOMIC DNA]</scope>
    <source>
        <strain evidence="2 3">SY75</strain>
    </source>
</reference>
<proteinExistence type="inferred from homology"/>